<evidence type="ECO:0000256" key="3">
    <source>
        <dbReference type="ARBA" id="ARBA00022839"/>
    </source>
</evidence>
<reference evidence="7 8" key="1">
    <citation type="journal article" date="2019" name="Int. J. Syst. Evol. Microbiol.">
        <title>The Global Catalogue of Microorganisms (GCM) 10K type strain sequencing project: providing services to taxonomists for standard genome sequencing and annotation.</title>
        <authorList>
            <consortium name="The Broad Institute Genomics Platform"/>
            <consortium name="The Broad Institute Genome Sequencing Center for Infectious Disease"/>
            <person name="Wu L."/>
            <person name="Ma J."/>
        </authorList>
    </citation>
    <scope>NUCLEOTIDE SEQUENCE [LARGE SCALE GENOMIC DNA]</scope>
    <source>
        <strain evidence="7 8">JCM 14545</strain>
    </source>
</reference>
<dbReference type="CDD" id="cd06127">
    <property type="entry name" value="DEDDh"/>
    <property type="match status" value="1"/>
</dbReference>
<protein>
    <submittedName>
        <fullName evidence="7">3'-5' exonuclease</fullName>
    </submittedName>
</protein>
<evidence type="ECO:0000313" key="7">
    <source>
        <dbReference type="EMBL" id="GAA1944893.1"/>
    </source>
</evidence>
<dbReference type="InterPro" id="IPR012337">
    <property type="entry name" value="RNaseH-like_sf"/>
</dbReference>
<accession>A0ABN2Q5M9</accession>
<feature type="transmembrane region" description="Helical" evidence="5">
    <location>
        <begin position="450"/>
        <end position="467"/>
    </location>
</feature>
<dbReference type="SMART" id="SM00479">
    <property type="entry name" value="EXOIII"/>
    <property type="match status" value="1"/>
</dbReference>
<dbReference type="Proteomes" id="UP001501116">
    <property type="component" value="Unassembled WGS sequence"/>
</dbReference>
<dbReference type="PANTHER" id="PTHR30231">
    <property type="entry name" value="DNA POLYMERASE III SUBUNIT EPSILON"/>
    <property type="match status" value="1"/>
</dbReference>
<dbReference type="InterPro" id="IPR036397">
    <property type="entry name" value="RNaseH_sf"/>
</dbReference>
<dbReference type="PANTHER" id="PTHR30231:SF4">
    <property type="entry name" value="PROTEIN NEN2"/>
    <property type="match status" value="1"/>
</dbReference>
<dbReference type="Gene3D" id="3.30.420.10">
    <property type="entry name" value="Ribonuclease H-like superfamily/Ribonuclease H"/>
    <property type="match status" value="1"/>
</dbReference>
<dbReference type="SUPFAM" id="SSF53098">
    <property type="entry name" value="Ribonuclease H-like"/>
    <property type="match status" value="1"/>
</dbReference>
<keyword evidence="2" id="KW-0378">Hydrolase</keyword>
<dbReference type="GO" id="GO:0004527">
    <property type="term" value="F:exonuclease activity"/>
    <property type="evidence" value="ECO:0007669"/>
    <property type="project" value="UniProtKB-KW"/>
</dbReference>
<evidence type="ECO:0000313" key="8">
    <source>
        <dbReference type="Proteomes" id="UP001501116"/>
    </source>
</evidence>
<dbReference type="RefSeq" id="WP_344414042.1">
    <property type="nucleotide sequence ID" value="NZ_BAAANN010000003.1"/>
</dbReference>
<keyword evidence="1" id="KW-0540">Nuclease</keyword>
<keyword evidence="5" id="KW-1133">Transmembrane helix</keyword>
<keyword evidence="5" id="KW-0472">Membrane</keyword>
<evidence type="ECO:0000256" key="4">
    <source>
        <dbReference type="SAM" id="MobiDB-lite"/>
    </source>
</evidence>
<proteinExistence type="predicted"/>
<dbReference type="InterPro" id="IPR013520">
    <property type="entry name" value="Ribonucl_H"/>
</dbReference>
<dbReference type="EMBL" id="BAAANN010000003">
    <property type="protein sequence ID" value="GAA1944893.1"/>
    <property type="molecule type" value="Genomic_DNA"/>
</dbReference>
<name>A0ABN2Q5M9_9PSEU</name>
<keyword evidence="8" id="KW-1185">Reference proteome</keyword>
<dbReference type="Pfam" id="PF00929">
    <property type="entry name" value="RNase_T"/>
    <property type="match status" value="1"/>
</dbReference>
<feature type="domain" description="Exonuclease" evidence="6">
    <location>
        <begin position="22"/>
        <end position="186"/>
    </location>
</feature>
<evidence type="ECO:0000259" key="6">
    <source>
        <dbReference type="SMART" id="SM00479"/>
    </source>
</evidence>
<evidence type="ECO:0000256" key="2">
    <source>
        <dbReference type="ARBA" id="ARBA00022801"/>
    </source>
</evidence>
<gene>
    <name evidence="7" type="ORF">GCM10009754_10800</name>
</gene>
<feature type="region of interest" description="Disordered" evidence="4">
    <location>
        <begin position="199"/>
        <end position="218"/>
    </location>
</feature>
<keyword evidence="3 7" id="KW-0269">Exonuclease</keyword>
<feature type="transmembrane region" description="Helical" evidence="5">
    <location>
        <begin position="473"/>
        <end position="493"/>
    </location>
</feature>
<evidence type="ECO:0000256" key="5">
    <source>
        <dbReference type="SAM" id="Phobius"/>
    </source>
</evidence>
<sequence>MPDLIDLVRLTKDGRHSPATTEFTAIDVETTGLHPGHVVEIAAVRIRADGTVLGELSSLVDPGFGIDPGPSHVHRITRVQLDGAPSFGDLAGYLLELCRDSVLVAHNLPFEKRFLAQEFAKLGMRVPPLPGVCTLATSRSTLNLPNHRLATIAGAIGIEGFDSHTALADARVCALLVSTFVAAHGLSFTTRPRFADLPRPRSTVLPRPRPEAVPSGHPTWLAGMVDRLPTAGLRTGVTEDAYLEMLEDALADRHLSPGEAAALSVLADSAGLMADDVLRLHRGFVAALREVAEGDGIVTADEEHDLVQIAHALAVPEVLHGLHRTTPLAKRRAPRVLVLGTTAVEDELRAAVLVAGIPLAKKLTASVTHVVVGAGVPAAEPRLERARELGAAVLAASEARTALGLPSPGVPIDRAERRAGEREVVHAPVPPPRPPVPAQPVSYRVRTGQVYILIGLVLMVISVASQFGGAGLVVGLVVGVPGGCALLAGWYVMDGATPPRPRGGAPSR</sequence>
<organism evidence="7 8">
    <name type="scientific">Amycolatopsis minnesotensis</name>
    <dbReference type="NCBI Taxonomy" id="337894"/>
    <lineage>
        <taxon>Bacteria</taxon>
        <taxon>Bacillati</taxon>
        <taxon>Actinomycetota</taxon>
        <taxon>Actinomycetes</taxon>
        <taxon>Pseudonocardiales</taxon>
        <taxon>Pseudonocardiaceae</taxon>
        <taxon>Amycolatopsis</taxon>
    </lineage>
</organism>
<keyword evidence="5" id="KW-0812">Transmembrane</keyword>
<evidence type="ECO:0000256" key="1">
    <source>
        <dbReference type="ARBA" id="ARBA00022722"/>
    </source>
</evidence>
<comment type="caution">
    <text evidence="7">The sequence shown here is derived from an EMBL/GenBank/DDBJ whole genome shotgun (WGS) entry which is preliminary data.</text>
</comment>